<sequence length="145" mass="15053">MIILLGLIVLIGAVVVGVAAVAANTGELRTSTGDFAVFDYQFTASAGEVFLYGTVIGAAGALGLVLLLTGLWRTSRRGSEARRELRKSRREVAAARRDTAPPQAPSVAPPPAGKPAWSPNRFLRRPSGAAPMAGARGKTQAPTTT</sequence>
<dbReference type="AlphaFoldDB" id="A0A285L9P8"/>
<accession>A0A285L9P8</accession>
<name>A0A285L9P8_9NOCA</name>
<proteinExistence type="predicted"/>
<feature type="compositionally biased region" description="Pro residues" evidence="1">
    <location>
        <begin position="102"/>
        <end position="113"/>
    </location>
</feature>
<feature type="transmembrane region" description="Helical" evidence="2">
    <location>
        <begin position="49"/>
        <end position="72"/>
    </location>
</feature>
<gene>
    <name evidence="3" type="ORF">SAMN04244553_3196</name>
</gene>
<dbReference type="Proteomes" id="UP000219565">
    <property type="component" value="Unassembled WGS sequence"/>
</dbReference>
<dbReference type="EMBL" id="OBEG01000003">
    <property type="protein sequence ID" value="SNY81594.1"/>
    <property type="molecule type" value="Genomic_DNA"/>
</dbReference>
<keyword evidence="2" id="KW-0472">Membrane</keyword>
<evidence type="ECO:0000256" key="1">
    <source>
        <dbReference type="SAM" id="MobiDB-lite"/>
    </source>
</evidence>
<evidence type="ECO:0008006" key="5">
    <source>
        <dbReference type="Google" id="ProtNLM"/>
    </source>
</evidence>
<keyword evidence="2" id="KW-0812">Transmembrane</keyword>
<organism evidence="3 4">
    <name type="scientific">Nocardia amikacinitolerans</name>
    <dbReference type="NCBI Taxonomy" id="756689"/>
    <lineage>
        <taxon>Bacteria</taxon>
        <taxon>Bacillati</taxon>
        <taxon>Actinomycetota</taxon>
        <taxon>Actinomycetes</taxon>
        <taxon>Mycobacteriales</taxon>
        <taxon>Nocardiaceae</taxon>
        <taxon>Nocardia</taxon>
    </lineage>
</organism>
<feature type="region of interest" description="Disordered" evidence="1">
    <location>
        <begin position="77"/>
        <end position="145"/>
    </location>
</feature>
<evidence type="ECO:0000313" key="3">
    <source>
        <dbReference type="EMBL" id="SNY81594.1"/>
    </source>
</evidence>
<keyword evidence="4" id="KW-1185">Reference proteome</keyword>
<feature type="compositionally biased region" description="Basic and acidic residues" evidence="1">
    <location>
        <begin position="90"/>
        <end position="99"/>
    </location>
</feature>
<evidence type="ECO:0000256" key="2">
    <source>
        <dbReference type="SAM" id="Phobius"/>
    </source>
</evidence>
<protein>
    <recommendedName>
        <fullName evidence="5">Lipopolysaccharide assembly protein A domain-containing protein</fullName>
    </recommendedName>
</protein>
<keyword evidence="2" id="KW-1133">Transmembrane helix</keyword>
<reference evidence="3 4" key="1">
    <citation type="submission" date="2017-09" db="EMBL/GenBank/DDBJ databases">
        <authorList>
            <person name="Ehlers B."/>
            <person name="Leendertz F.H."/>
        </authorList>
    </citation>
    <scope>NUCLEOTIDE SEQUENCE [LARGE SCALE GENOMIC DNA]</scope>
    <source>
        <strain evidence="3 4">DSM 45537</strain>
    </source>
</reference>
<dbReference type="STRING" id="1379680.GCA_001612615_05587"/>
<dbReference type="RefSeq" id="WP_179830881.1">
    <property type="nucleotide sequence ID" value="NZ_JAMTCV010000015.1"/>
</dbReference>
<evidence type="ECO:0000313" key="4">
    <source>
        <dbReference type="Proteomes" id="UP000219565"/>
    </source>
</evidence>